<dbReference type="GO" id="GO:0031505">
    <property type="term" value="P:fungal-type cell wall organization"/>
    <property type="evidence" value="ECO:0007669"/>
    <property type="project" value="TreeGrafter"/>
</dbReference>
<dbReference type="AlphaFoldDB" id="A0A1Y2FTF7"/>
<evidence type="ECO:0000259" key="3">
    <source>
        <dbReference type="Pfam" id="PF25116"/>
    </source>
</evidence>
<feature type="domain" description="Agd3 deacetylase" evidence="2">
    <location>
        <begin position="281"/>
        <end position="637"/>
    </location>
</feature>
<accession>A0A1Y2FTF7</accession>
<evidence type="ECO:0000313" key="4">
    <source>
        <dbReference type="EMBL" id="ORY87282.1"/>
    </source>
</evidence>
<dbReference type="GO" id="GO:0005199">
    <property type="term" value="F:structural constituent of cell wall"/>
    <property type="evidence" value="ECO:0007669"/>
    <property type="project" value="TreeGrafter"/>
</dbReference>
<dbReference type="GO" id="GO:0000324">
    <property type="term" value="C:fungal-type vacuole"/>
    <property type="evidence" value="ECO:0007669"/>
    <property type="project" value="TreeGrafter"/>
</dbReference>
<organism evidence="4 5">
    <name type="scientific">Neocallimastix californiae</name>
    <dbReference type="NCBI Taxonomy" id="1754190"/>
    <lineage>
        <taxon>Eukaryota</taxon>
        <taxon>Fungi</taxon>
        <taxon>Fungi incertae sedis</taxon>
        <taxon>Chytridiomycota</taxon>
        <taxon>Chytridiomycota incertae sedis</taxon>
        <taxon>Neocallimastigomycetes</taxon>
        <taxon>Neocallimastigales</taxon>
        <taxon>Neocallimastigaceae</taxon>
        <taxon>Neocallimastix</taxon>
    </lineage>
</organism>
<feature type="domain" description="Agd3 CBM87" evidence="3">
    <location>
        <begin position="46"/>
        <end position="264"/>
    </location>
</feature>
<dbReference type="Proteomes" id="UP000193920">
    <property type="component" value="Unassembled WGS sequence"/>
</dbReference>
<dbReference type="STRING" id="1754190.A0A1Y2FTF7"/>
<comment type="caution">
    <text evidence="4">The sequence shown here is derived from an EMBL/GenBank/DDBJ whole genome shotgun (WGS) entry which is preliminary data.</text>
</comment>
<dbReference type="GO" id="GO:0005975">
    <property type="term" value="P:carbohydrate metabolic process"/>
    <property type="evidence" value="ECO:0007669"/>
    <property type="project" value="InterPro"/>
</dbReference>
<dbReference type="SUPFAM" id="SSF88713">
    <property type="entry name" value="Glycoside hydrolase/deacetylase"/>
    <property type="match status" value="1"/>
</dbReference>
<dbReference type="Pfam" id="PF25116">
    <property type="entry name" value="CBM87_Agd3"/>
    <property type="match status" value="1"/>
</dbReference>
<dbReference type="PANTHER" id="PTHR31002">
    <property type="entry name" value="SERIPAUPERIN"/>
    <property type="match status" value="1"/>
</dbReference>
<dbReference type="InterPro" id="IPR056826">
    <property type="entry name" value="Agd3_CE"/>
</dbReference>
<feature type="compositionally biased region" description="Basic residues" evidence="1">
    <location>
        <begin position="748"/>
        <end position="787"/>
    </location>
</feature>
<protein>
    <submittedName>
        <fullName evidence="4">Uncharacterized protein</fullName>
    </submittedName>
</protein>
<sequence>MILQLLKLKNKMKLFRKASFILSTVLGVSRAANKVDQIYGRIGLRALVLSTEKPESILTSLASYAIAYDNLIYNCENPIEDDLYLLDENTGNPKYNMIVVANGGMKCKCNGKEESVLKKEHWEALNIYEAKYNIRSVIINENTDGLVEEELGIKSFEFKGEKKSTVSLQTADNSFTHTLFNTAGIHENAPLNTFSLNYNLAKIVDDKKSTPVLYYDIKNESSDERPVAAVYSVLKDGNERLTFFMSSNSRSITSIIINHLWIPWASKNLYTGFRRVYLTQHIDDIFSSEELVSTNDKYYTSNENYRNTKEDFDNAIQYQNDILQKMPEGSTYRLELAFNGYGLIENTIYNFNITENLKVSDTYVNPKGYGVSRWPHFPYDIQWLESELSSKNTLYNFIKYKEKKGSFYWSSHGFTHQNLNIATVEDVTNQIQTNAKMAVRLGIPEENLSKKTIIPPESSGLHNVDAIETFLSQGITCASGNLYRSDITNDEFYEKKIYLPWRTTKASSNIANFPVIPRIPTVIFSGCSTPQENMVKFNRMHEGTGIGVTASSFDELLNRDSQLAVRYLLQLRHHPFYFHQSNLRSADLPNKKSLVALWTEKVLDQYNQYVKWPILSRKVDDINDSFIEREKFEYCDLDQKLVYNNTHIVAISLKTIKSCKVPIALPEGVRISENDLRVYKQILSVEQVNESDPITVWVDMNNSSVNLYFQPAIDWGKFKVTTIYNTLASRALDEDNEAYYFEKVYKTSTHHHHHHHKTAKTKTKTKKHHHHHKSKSNYHKSKHHKSTMNKNVNSSHNIITNIVTNIMKYGSITNELINEIGYTTEQLTNPKAFKELEKSRLYVEKMKDLSENAKNSKYMINNLNRQKIKYLKSNKK</sequence>
<name>A0A1Y2FTF7_9FUNG</name>
<dbReference type="PANTHER" id="PTHR31002:SF34">
    <property type="entry name" value="CELL WALL PROTEIN CWP1-RELATED"/>
    <property type="match status" value="1"/>
</dbReference>
<dbReference type="Pfam" id="PF25115">
    <property type="entry name" value="Agd3_CE"/>
    <property type="match status" value="1"/>
</dbReference>
<dbReference type="InterPro" id="IPR050788">
    <property type="entry name" value="Yeast_SRP1/TIP1_CWP"/>
</dbReference>
<reference evidence="4 5" key="1">
    <citation type="submission" date="2016-08" db="EMBL/GenBank/DDBJ databases">
        <title>A Parts List for Fungal Cellulosomes Revealed by Comparative Genomics.</title>
        <authorList>
            <consortium name="DOE Joint Genome Institute"/>
            <person name="Haitjema C.H."/>
            <person name="Gilmore S.P."/>
            <person name="Henske J.K."/>
            <person name="Solomon K.V."/>
            <person name="De Groot R."/>
            <person name="Kuo A."/>
            <person name="Mondo S.J."/>
            <person name="Salamov A.A."/>
            <person name="Labutti K."/>
            <person name="Zhao Z."/>
            <person name="Chiniquy J."/>
            <person name="Barry K."/>
            <person name="Brewer H.M."/>
            <person name="Purvine S.O."/>
            <person name="Wright A.T."/>
            <person name="Boxma B."/>
            <person name="Van Alen T."/>
            <person name="Hackstein J.H."/>
            <person name="Baker S.E."/>
            <person name="Grigoriev I.V."/>
            <person name="O'Malley M.A."/>
        </authorList>
    </citation>
    <scope>NUCLEOTIDE SEQUENCE [LARGE SCALE GENOMIC DNA]</scope>
    <source>
        <strain evidence="4 5">G1</strain>
    </source>
</reference>
<keyword evidence="5" id="KW-1185">Reference proteome</keyword>
<feature type="region of interest" description="Disordered" evidence="1">
    <location>
        <begin position="748"/>
        <end position="791"/>
    </location>
</feature>
<evidence type="ECO:0000313" key="5">
    <source>
        <dbReference type="Proteomes" id="UP000193920"/>
    </source>
</evidence>
<dbReference type="EMBL" id="MCOG01000001">
    <property type="protein sequence ID" value="ORY87282.1"/>
    <property type="molecule type" value="Genomic_DNA"/>
</dbReference>
<proteinExistence type="predicted"/>
<evidence type="ECO:0000256" key="1">
    <source>
        <dbReference type="SAM" id="MobiDB-lite"/>
    </source>
</evidence>
<dbReference type="InterPro" id="IPR056827">
    <property type="entry name" value="CBM87_Agd3"/>
</dbReference>
<evidence type="ECO:0000259" key="2">
    <source>
        <dbReference type="Pfam" id="PF25115"/>
    </source>
</evidence>
<dbReference type="OrthoDB" id="5151256at2759"/>
<dbReference type="InterPro" id="IPR011330">
    <property type="entry name" value="Glyco_hydro/deAcase_b/a-brl"/>
</dbReference>
<gene>
    <name evidence="4" type="ORF">LY90DRAFT_663000</name>
</gene>
<dbReference type="GO" id="GO:0009277">
    <property type="term" value="C:fungal-type cell wall"/>
    <property type="evidence" value="ECO:0007669"/>
    <property type="project" value="TreeGrafter"/>
</dbReference>